<sequence>MTGRERLIDRGVAVYRVGDVYEVDEHGAQIPEGERAKWFVSVLADSPLAATVRKIPLADTEDEAWELAAHHYEQG</sequence>
<organism evidence="1 2">
    <name type="scientific">Burkholderia contaminans</name>
    <dbReference type="NCBI Taxonomy" id="488447"/>
    <lineage>
        <taxon>Bacteria</taxon>
        <taxon>Pseudomonadati</taxon>
        <taxon>Pseudomonadota</taxon>
        <taxon>Betaproteobacteria</taxon>
        <taxon>Burkholderiales</taxon>
        <taxon>Burkholderiaceae</taxon>
        <taxon>Burkholderia</taxon>
        <taxon>Burkholderia cepacia complex</taxon>
    </lineage>
</organism>
<comment type="caution">
    <text evidence="1">The sequence shown here is derived from an EMBL/GenBank/DDBJ whole genome shotgun (WGS) entry which is preliminary data.</text>
</comment>
<proteinExistence type="predicted"/>
<dbReference type="Proteomes" id="UP000238655">
    <property type="component" value="Unassembled WGS sequence"/>
</dbReference>
<reference evidence="1 2" key="1">
    <citation type="submission" date="2018-01" db="EMBL/GenBank/DDBJ databases">
        <title>Successful Treatment of Persistent Burkholderia cepacia Bacteremia with Ceftazidime-Avibactam.</title>
        <authorList>
            <person name="Tamma P."/>
            <person name="Fan Y."/>
            <person name="Bergman Y."/>
            <person name="Sick-Samuels A."/>
            <person name="Hsu A."/>
            <person name="Timp W."/>
            <person name="Simner P."/>
        </authorList>
    </citation>
    <scope>NUCLEOTIDE SEQUENCE [LARGE SCALE GENOMIC DNA]</scope>
    <source>
        <strain evidence="1 2">170816</strain>
    </source>
</reference>
<evidence type="ECO:0000313" key="2">
    <source>
        <dbReference type="Proteomes" id="UP000238655"/>
    </source>
</evidence>
<evidence type="ECO:0000313" key="1">
    <source>
        <dbReference type="EMBL" id="POZ80242.1"/>
    </source>
</evidence>
<dbReference type="EMBL" id="PQVP01000006">
    <property type="protein sequence ID" value="POZ80242.1"/>
    <property type="molecule type" value="Genomic_DNA"/>
</dbReference>
<accession>A0A2S5DMC7</accession>
<gene>
    <name evidence="1" type="ORF">C3743_40430</name>
</gene>
<name>A0A2S5DMC7_9BURK</name>
<dbReference type="AlphaFoldDB" id="A0A2S5DMC7"/>
<protein>
    <submittedName>
        <fullName evidence="1">Uncharacterized protein</fullName>
    </submittedName>
</protein>